<dbReference type="Gene3D" id="1.10.1660.10">
    <property type="match status" value="1"/>
</dbReference>
<evidence type="ECO:0000313" key="4">
    <source>
        <dbReference type="EMBL" id="MDT0611183.1"/>
    </source>
</evidence>
<evidence type="ECO:0000256" key="1">
    <source>
        <dbReference type="ARBA" id="ARBA00023125"/>
    </source>
</evidence>
<feature type="domain" description="HTH merR-type" evidence="3">
    <location>
        <begin position="1"/>
        <end position="77"/>
    </location>
</feature>
<proteinExistence type="predicted"/>
<sequence length="367" mass="38362">MFTSYDGLCGIGELAEQAGVTVKTVRFYSDRGLLPETSRSAGGHRRYGPGALDRLRLIRSLRGLGLSVPEVRRILDEEDEAGEAEAAGGAGAAGSGALEAAVAGRLRELGSELKALRWREAALRLVHECPPGERAGRLRLIGAVPAPPSTDPLVRFWRGWLPARMPARAVGGFLEAAVPQPPDDPVPAQVLAFARLNALTLAPCRGTVQPQPEAHRAAGARGAAVLYAGLAGAYELAGVPLRGGRDPQPGEALDGFVAAYTSAYGVRDTPDFRRVLAGQLSADPRLDGYWELVAEVITPPGGRPEPTPGSAHDWLLAALVAETGDAPAHAEQPSGHVAPPVEAPGIAGPRAVRGAAARPVATQRRRQ</sequence>
<comment type="caution">
    <text evidence="4">The sequence shown here is derived from an EMBL/GenBank/DDBJ whole genome shotgun (WGS) entry which is preliminary data.</text>
</comment>
<keyword evidence="5" id="KW-1185">Reference proteome</keyword>
<reference evidence="4" key="1">
    <citation type="submission" date="2024-05" db="EMBL/GenBank/DDBJ databases">
        <title>30 novel species of actinomycetes from the DSMZ collection.</title>
        <authorList>
            <person name="Nouioui I."/>
        </authorList>
    </citation>
    <scope>NUCLEOTIDE SEQUENCE</scope>
    <source>
        <strain evidence="4">DSM 40712</strain>
    </source>
</reference>
<accession>A0ABU3ALW5</accession>
<dbReference type="CDD" id="cd00592">
    <property type="entry name" value="HTH_MerR-like"/>
    <property type="match status" value="1"/>
</dbReference>
<dbReference type="Proteomes" id="UP001180724">
    <property type="component" value="Unassembled WGS sequence"/>
</dbReference>
<protein>
    <submittedName>
        <fullName evidence="4">MerR family transcriptional regulator</fullName>
    </submittedName>
</protein>
<evidence type="ECO:0000313" key="5">
    <source>
        <dbReference type="Proteomes" id="UP001180724"/>
    </source>
</evidence>
<dbReference type="PANTHER" id="PTHR30204:SF93">
    <property type="entry name" value="HTH MERR-TYPE DOMAIN-CONTAINING PROTEIN"/>
    <property type="match status" value="1"/>
</dbReference>
<dbReference type="RefSeq" id="WP_311572689.1">
    <property type="nucleotide sequence ID" value="NZ_JAVRFH010000010.1"/>
</dbReference>
<evidence type="ECO:0000256" key="2">
    <source>
        <dbReference type="SAM" id="MobiDB-lite"/>
    </source>
</evidence>
<dbReference type="EMBL" id="JAVRFH010000010">
    <property type="protein sequence ID" value="MDT0611183.1"/>
    <property type="molecule type" value="Genomic_DNA"/>
</dbReference>
<dbReference type="Pfam" id="PF13411">
    <property type="entry name" value="MerR_1"/>
    <property type="match status" value="1"/>
</dbReference>
<keyword evidence="1" id="KW-0238">DNA-binding</keyword>
<dbReference type="InterPro" id="IPR047057">
    <property type="entry name" value="MerR_fam"/>
</dbReference>
<feature type="region of interest" description="Disordered" evidence="2">
    <location>
        <begin position="325"/>
        <end position="367"/>
    </location>
</feature>
<dbReference type="SMART" id="SM00422">
    <property type="entry name" value="HTH_MERR"/>
    <property type="match status" value="1"/>
</dbReference>
<dbReference type="PRINTS" id="PR00040">
    <property type="entry name" value="HTHMERR"/>
</dbReference>
<gene>
    <name evidence="4" type="ORF">RM812_13240</name>
</gene>
<dbReference type="PANTHER" id="PTHR30204">
    <property type="entry name" value="REDOX-CYCLING DRUG-SENSING TRANSCRIPTIONAL ACTIVATOR SOXR"/>
    <property type="match status" value="1"/>
</dbReference>
<organism evidence="4 5">
    <name type="scientific">Streptomyces lancefieldiae</name>
    <dbReference type="NCBI Taxonomy" id="3075520"/>
    <lineage>
        <taxon>Bacteria</taxon>
        <taxon>Bacillati</taxon>
        <taxon>Actinomycetota</taxon>
        <taxon>Actinomycetes</taxon>
        <taxon>Kitasatosporales</taxon>
        <taxon>Streptomycetaceae</taxon>
        <taxon>Streptomyces</taxon>
    </lineage>
</organism>
<dbReference type="PROSITE" id="PS50937">
    <property type="entry name" value="HTH_MERR_2"/>
    <property type="match status" value="1"/>
</dbReference>
<dbReference type="InterPro" id="IPR000551">
    <property type="entry name" value="MerR-type_HTH_dom"/>
</dbReference>
<dbReference type="SUPFAM" id="SSF46955">
    <property type="entry name" value="Putative DNA-binding domain"/>
    <property type="match status" value="1"/>
</dbReference>
<feature type="compositionally biased region" description="Low complexity" evidence="2">
    <location>
        <begin position="343"/>
        <end position="361"/>
    </location>
</feature>
<name>A0ABU3ALW5_9ACTN</name>
<evidence type="ECO:0000259" key="3">
    <source>
        <dbReference type="PROSITE" id="PS50937"/>
    </source>
</evidence>
<dbReference type="InterPro" id="IPR009061">
    <property type="entry name" value="DNA-bd_dom_put_sf"/>
</dbReference>